<evidence type="ECO:0000313" key="8">
    <source>
        <dbReference type="EnsemblMetazoa" id="XP_019850385.1"/>
    </source>
</evidence>
<dbReference type="AlphaFoldDB" id="A0AAN0J050"/>
<reference evidence="8" key="2">
    <citation type="submission" date="2024-06" db="UniProtKB">
        <authorList>
            <consortium name="EnsemblMetazoa"/>
        </authorList>
    </citation>
    <scope>IDENTIFICATION</scope>
</reference>
<evidence type="ECO:0000256" key="5">
    <source>
        <dbReference type="ARBA" id="ARBA00023136"/>
    </source>
</evidence>
<feature type="transmembrane region" description="Helical" evidence="7">
    <location>
        <begin position="87"/>
        <end position="112"/>
    </location>
</feature>
<feature type="compositionally biased region" description="Polar residues" evidence="6">
    <location>
        <begin position="1"/>
        <end position="16"/>
    </location>
</feature>
<feature type="transmembrane region" description="Helical" evidence="7">
    <location>
        <begin position="133"/>
        <end position="161"/>
    </location>
</feature>
<dbReference type="PANTHER" id="PTHR14948">
    <property type="entry name" value="NG5"/>
    <property type="match status" value="1"/>
</dbReference>
<keyword evidence="4 7" id="KW-1133">Transmembrane helix</keyword>
<sequence>MDSGYPFQNYQPQPSTGYAPAPQINFKSKDPLPDEPQDGYGYTPISEPQKQKNNSAVVVSSQPTPTIVTSATHHDVGDHYLTLSVTVTVLCFITGSWSALLCTIPAIIFSIIARDAEVRGDMNSAQVNSHLSLGCSIAGLIIGPIVTVIVIIMIIAQMTYFSHTSTPLSLL</sequence>
<dbReference type="KEGG" id="aqu:109581061"/>
<protein>
    <submittedName>
        <fullName evidence="8">Uncharacterized protein</fullName>
    </submittedName>
</protein>
<evidence type="ECO:0000256" key="4">
    <source>
        <dbReference type="ARBA" id="ARBA00022989"/>
    </source>
</evidence>
<dbReference type="GeneID" id="109581061"/>
<dbReference type="InterPro" id="IPR051423">
    <property type="entry name" value="CD225/Dispanin"/>
</dbReference>
<dbReference type="GO" id="GO:0016020">
    <property type="term" value="C:membrane"/>
    <property type="evidence" value="ECO:0007669"/>
    <property type="project" value="UniProtKB-SubCell"/>
</dbReference>
<name>A0AAN0J050_AMPQE</name>
<dbReference type="EnsemblMetazoa" id="XM_019994826.1">
    <property type="protein sequence ID" value="XP_019850385.1"/>
    <property type="gene ID" value="LOC109581061"/>
</dbReference>
<accession>A0AAN0J050</accession>
<reference evidence="9" key="1">
    <citation type="journal article" date="2010" name="Nature">
        <title>The Amphimedon queenslandica genome and the evolution of animal complexity.</title>
        <authorList>
            <person name="Srivastava M."/>
            <person name="Simakov O."/>
            <person name="Chapman J."/>
            <person name="Fahey B."/>
            <person name="Gauthier M.E."/>
            <person name="Mitros T."/>
            <person name="Richards G.S."/>
            <person name="Conaco C."/>
            <person name="Dacre M."/>
            <person name="Hellsten U."/>
            <person name="Larroux C."/>
            <person name="Putnam N.H."/>
            <person name="Stanke M."/>
            <person name="Adamska M."/>
            <person name="Darling A."/>
            <person name="Degnan S.M."/>
            <person name="Oakley T.H."/>
            <person name="Plachetzki D.C."/>
            <person name="Zhai Y."/>
            <person name="Adamski M."/>
            <person name="Calcino A."/>
            <person name="Cummins S.F."/>
            <person name="Goodstein D.M."/>
            <person name="Harris C."/>
            <person name="Jackson D.J."/>
            <person name="Leys S.P."/>
            <person name="Shu S."/>
            <person name="Woodcroft B.J."/>
            <person name="Vervoort M."/>
            <person name="Kosik K.S."/>
            <person name="Manning G."/>
            <person name="Degnan B.M."/>
            <person name="Rokhsar D.S."/>
        </authorList>
    </citation>
    <scope>NUCLEOTIDE SEQUENCE [LARGE SCALE GENOMIC DNA]</scope>
</reference>
<feature type="compositionally biased region" description="Polar residues" evidence="6">
    <location>
        <begin position="46"/>
        <end position="57"/>
    </location>
</feature>
<keyword evidence="5 7" id="KW-0472">Membrane</keyword>
<proteinExistence type="inferred from homology"/>
<dbReference type="InterPro" id="IPR007593">
    <property type="entry name" value="CD225/Dispanin_fam"/>
</dbReference>
<evidence type="ECO:0000256" key="7">
    <source>
        <dbReference type="SAM" id="Phobius"/>
    </source>
</evidence>
<keyword evidence="9" id="KW-1185">Reference proteome</keyword>
<comment type="subcellular location">
    <subcellularLocation>
        <location evidence="1">Membrane</location>
    </subcellularLocation>
</comment>
<dbReference type="RefSeq" id="XP_019850385.1">
    <property type="nucleotide sequence ID" value="XM_019994826.1"/>
</dbReference>
<evidence type="ECO:0000313" key="9">
    <source>
        <dbReference type="Proteomes" id="UP000007879"/>
    </source>
</evidence>
<evidence type="ECO:0000256" key="2">
    <source>
        <dbReference type="ARBA" id="ARBA00006843"/>
    </source>
</evidence>
<evidence type="ECO:0000256" key="6">
    <source>
        <dbReference type="SAM" id="MobiDB-lite"/>
    </source>
</evidence>
<comment type="similarity">
    <text evidence="2">Belongs to the CD225/Dispanin family.</text>
</comment>
<dbReference type="Proteomes" id="UP000007879">
    <property type="component" value="Unassembled WGS sequence"/>
</dbReference>
<feature type="region of interest" description="Disordered" evidence="6">
    <location>
        <begin position="1"/>
        <end position="57"/>
    </location>
</feature>
<dbReference type="PANTHER" id="PTHR14948:SF25">
    <property type="entry name" value="DUF4190 DOMAIN-CONTAINING PROTEIN"/>
    <property type="match status" value="1"/>
</dbReference>
<evidence type="ECO:0000256" key="3">
    <source>
        <dbReference type="ARBA" id="ARBA00022692"/>
    </source>
</evidence>
<keyword evidence="3 7" id="KW-0812">Transmembrane</keyword>
<evidence type="ECO:0000256" key="1">
    <source>
        <dbReference type="ARBA" id="ARBA00004370"/>
    </source>
</evidence>
<organism evidence="8 9">
    <name type="scientific">Amphimedon queenslandica</name>
    <name type="common">Sponge</name>
    <dbReference type="NCBI Taxonomy" id="400682"/>
    <lineage>
        <taxon>Eukaryota</taxon>
        <taxon>Metazoa</taxon>
        <taxon>Porifera</taxon>
        <taxon>Demospongiae</taxon>
        <taxon>Heteroscleromorpha</taxon>
        <taxon>Haplosclerida</taxon>
        <taxon>Niphatidae</taxon>
        <taxon>Amphimedon</taxon>
    </lineage>
</organism>
<dbReference type="Pfam" id="PF04505">
    <property type="entry name" value="CD225"/>
    <property type="match status" value="1"/>
</dbReference>